<dbReference type="EMBL" id="AGBW02014853">
    <property type="protein sequence ID" value="OWR40990.1"/>
    <property type="molecule type" value="Genomic_DNA"/>
</dbReference>
<evidence type="ECO:0000256" key="4">
    <source>
        <dbReference type="ARBA" id="ARBA00022729"/>
    </source>
</evidence>
<comment type="subcellular location">
    <subcellularLocation>
        <location evidence="1">Secreted</location>
        <location evidence="1">Extracellular space</location>
    </subcellularLocation>
</comment>
<evidence type="ECO:0000256" key="11">
    <source>
        <dbReference type="SAM" id="SignalP"/>
    </source>
</evidence>
<dbReference type="Gene3D" id="2.40.10.10">
    <property type="entry name" value="Trypsin-like serine proteases"/>
    <property type="match status" value="3"/>
</dbReference>
<dbReference type="SMART" id="SM00020">
    <property type="entry name" value="Tryp_SPc"/>
    <property type="match status" value="1"/>
</dbReference>
<keyword evidence="5" id="KW-1015">Disulfide bond</keyword>
<keyword evidence="6" id="KW-0325">Glycoprotein</keyword>
<dbReference type="GO" id="GO:0006508">
    <property type="term" value="P:proteolysis"/>
    <property type="evidence" value="ECO:0007669"/>
    <property type="project" value="UniProtKB-KW"/>
</dbReference>
<dbReference type="InParanoid" id="A0A212EHP9"/>
<comment type="caution">
    <text evidence="13">The sequence shown here is derived from an EMBL/GenBank/DDBJ whole genome shotgun (WGS) entry which is preliminary data.</text>
</comment>
<evidence type="ECO:0000256" key="6">
    <source>
        <dbReference type="ARBA" id="ARBA00023180"/>
    </source>
</evidence>
<protein>
    <submittedName>
        <fullName evidence="13">Hemolymph proteinase 9</fullName>
    </submittedName>
</protein>
<evidence type="ECO:0000256" key="3">
    <source>
        <dbReference type="ARBA" id="ARBA00022656"/>
    </source>
</evidence>
<dbReference type="PROSITE" id="PS00134">
    <property type="entry name" value="TRYPSIN_HIS"/>
    <property type="match status" value="2"/>
</dbReference>
<evidence type="ECO:0000256" key="10">
    <source>
        <dbReference type="RuleBase" id="RU363034"/>
    </source>
</evidence>
<keyword evidence="10" id="KW-0645">Protease</keyword>
<dbReference type="GO" id="GO:0090729">
    <property type="term" value="F:toxin activity"/>
    <property type="evidence" value="ECO:0007669"/>
    <property type="project" value="UniProtKB-KW"/>
</dbReference>
<dbReference type="FunFam" id="2.40.10.10:FF:000054">
    <property type="entry name" value="Complement C1r subcomponent"/>
    <property type="match status" value="1"/>
</dbReference>
<feature type="non-terminal residue" evidence="13">
    <location>
        <position position="474"/>
    </location>
</feature>
<dbReference type="PANTHER" id="PTHR24252">
    <property type="entry name" value="ACROSIN-RELATED"/>
    <property type="match status" value="1"/>
</dbReference>
<accession>A0A212EHP9</accession>
<keyword evidence="10" id="KW-0720">Serine protease</keyword>
<dbReference type="InterPro" id="IPR001314">
    <property type="entry name" value="Peptidase_S1A"/>
</dbReference>
<feature type="signal peptide" evidence="11">
    <location>
        <begin position="1"/>
        <end position="15"/>
    </location>
</feature>
<name>A0A212EHP9_DANPL</name>
<dbReference type="PROSITE" id="PS50240">
    <property type="entry name" value="TRYPSIN_DOM"/>
    <property type="match status" value="1"/>
</dbReference>
<keyword evidence="2" id="KW-0964">Secreted</keyword>
<dbReference type="InterPro" id="IPR018114">
    <property type="entry name" value="TRYPSIN_HIS"/>
</dbReference>
<dbReference type="Proteomes" id="UP000007151">
    <property type="component" value="Unassembled WGS sequence"/>
</dbReference>
<evidence type="ECO:0000313" key="14">
    <source>
        <dbReference type="Proteomes" id="UP000007151"/>
    </source>
</evidence>
<keyword evidence="4 11" id="KW-0732">Signal</keyword>
<dbReference type="InterPro" id="IPR009003">
    <property type="entry name" value="Peptidase_S1_PA"/>
</dbReference>
<dbReference type="CDD" id="cd00190">
    <property type="entry name" value="Tryp_SPc"/>
    <property type="match status" value="1"/>
</dbReference>
<dbReference type="AlphaFoldDB" id="A0A212EHP9"/>
<sequence>MSALIMFFILSNIYFEDPCDFVDPVLPDFRYPGKRICEVKCDEYVWQRINRDKAAKRFQECLEYNRNQGVPGPYGAIGGRDSLSGEFPHMGAIGWRAVQGTWVFKCGSTLISPKFTLTAAHCTRAPPDPRTVSEVPQIIRFGEKNIIDVLDPVDANIVRFFVHPQYKSPSKYNDIALIEIDTELKFSKNIQPACLWSYIDTSVLGSSATLTGWGVIDTATGKTSPILQAAGVNVIDDELCNRLLKRSCSRRWCGVKDQICAGKLEGGVDACQGDSGGPLQIKIPLPPSDEGSMHYVIGVTSFGIGCARPNLPGLLSSTEAIYLKRKYVKRNTDKIESDPCVPYNATLPNFKKYGRRISEVKCDEYVWQRMNRQEKLNRWFRCLAKRREKEGPDGLFVSTEAIGGRDALPGEFPHMGALGWKAVEGTWIFKCGSTLISPKFTLTAAHCSKTPPDPKTSSQIPQIVRFGDKNIIDV</sequence>
<dbReference type="STRING" id="278856.A0A212EHP9"/>
<dbReference type="SUPFAM" id="SSF50494">
    <property type="entry name" value="Trypsin-like serine proteases"/>
    <property type="match status" value="2"/>
</dbReference>
<organism evidence="13 14">
    <name type="scientific">Danaus plexippus plexippus</name>
    <dbReference type="NCBI Taxonomy" id="278856"/>
    <lineage>
        <taxon>Eukaryota</taxon>
        <taxon>Metazoa</taxon>
        <taxon>Ecdysozoa</taxon>
        <taxon>Arthropoda</taxon>
        <taxon>Hexapoda</taxon>
        <taxon>Insecta</taxon>
        <taxon>Pterygota</taxon>
        <taxon>Neoptera</taxon>
        <taxon>Endopterygota</taxon>
        <taxon>Lepidoptera</taxon>
        <taxon>Glossata</taxon>
        <taxon>Ditrysia</taxon>
        <taxon>Papilionoidea</taxon>
        <taxon>Nymphalidae</taxon>
        <taxon>Danainae</taxon>
        <taxon>Danaini</taxon>
        <taxon>Danaina</taxon>
        <taxon>Danaus</taxon>
        <taxon>Danaus</taxon>
    </lineage>
</organism>
<feature type="chain" id="PRO_5013392780" evidence="11">
    <location>
        <begin position="16"/>
        <end position="474"/>
    </location>
</feature>
<keyword evidence="7" id="KW-1199">Hemostasis impairing toxin</keyword>
<reference evidence="13 14" key="1">
    <citation type="journal article" date="2011" name="Cell">
        <title>The monarch butterfly genome yields insights into long-distance migration.</title>
        <authorList>
            <person name="Zhan S."/>
            <person name="Merlin C."/>
            <person name="Boore J.L."/>
            <person name="Reppert S.M."/>
        </authorList>
    </citation>
    <scope>NUCLEOTIDE SEQUENCE [LARGE SCALE GENOMIC DNA]</scope>
    <source>
        <strain evidence="13">F-2</strain>
    </source>
</reference>
<dbReference type="PROSITE" id="PS00135">
    <property type="entry name" value="TRYPSIN_SER"/>
    <property type="match status" value="1"/>
</dbReference>
<evidence type="ECO:0000256" key="7">
    <source>
        <dbReference type="ARBA" id="ARBA00023240"/>
    </source>
</evidence>
<gene>
    <name evidence="13" type="ORF">KGM_200027A</name>
</gene>
<dbReference type="eggNOG" id="KOG3627">
    <property type="taxonomic scope" value="Eukaryota"/>
</dbReference>
<keyword evidence="9" id="KW-1205">Fibrinolytic toxin</keyword>
<dbReference type="PRINTS" id="PR00722">
    <property type="entry name" value="CHYMOTRYPSIN"/>
</dbReference>
<dbReference type="InterPro" id="IPR001254">
    <property type="entry name" value="Trypsin_dom"/>
</dbReference>
<keyword evidence="3" id="KW-0800">Toxin</keyword>
<dbReference type="InterPro" id="IPR033116">
    <property type="entry name" value="TRYPSIN_SER"/>
</dbReference>
<feature type="domain" description="Peptidase S1" evidence="12">
    <location>
        <begin position="76"/>
        <end position="385"/>
    </location>
</feature>
<dbReference type="GO" id="GO:0005576">
    <property type="term" value="C:extracellular region"/>
    <property type="evidence" value="ECO:0007669"/>
    <property type="project" value="UniProtKB-SubCell"/>
</dbReference>
<dbReference type="GO" id="GO:0004252">
    <property type="term" value="F:serine-type endopeptidase activity"/>
    <property type="evidence" value="ECO:0007669"/>
    <property type="project" value="InterPro"/>
</dbReference>
<evidence type="ECO:0000259" key="12">
    <source>
        <dbReference type="PROSITE" id="PS50240"/>
    </source>
</evidence>
<dbReference type="FunFam" id="2.40.10.10:FF:000068">
    <property type="entry name" value="transmembrane protease serine 2"/>
    <property type="match status" value="1"/>
</dbReference>
<evidence type="ECO:0000256" key="1">
    <source>
        <dbReference type="ARBA" id="ARBA00004239"/>
    </source>
</evidence>
<dbReference type="PANTHER" id="PTHR24252:SF7">
    <property type="entry name" value="HYALIN"/>
    <property type="match status" value="1"/>
</dbReference>
<comment type="function">
    <text evidence="8">Fibrinolytic activity; shows preferential cleavage of Arg-Gly bonds in all three fibrinogen chains. Contact with the caterpillars causes severe bleeding, due the anticoagulant effect of the protein.</text>
</comment>
<evidence type="ECO:0000256" key="5">
    <source>
        <dbReference type="ARBA" id="ARBA00023157"/>
    </source>
</evidence>
<evidence type="ECO:0000313" key="13">
    <source>
        <dbReference type="EMBL" id="OWR40990.1"/>
    </source>
</evidence>
<evidence type="ECO:0000256" key="2">
    <source>
        <dbReference type="ARBA" id="ARBA00022525"/>
    </source>
</evidence>
<proteinExistence type="predicted"/>
<keyword evidence="14" id="KW-1185">Reference proteome</keyword>
<evidence type="ECO:0000256" key="8">
    <source>
        <dbReference type="ARBA" id="ARBA00055534"/>
    </source>
</evidence>
<dbReference type="KEGG" id="dpl:KGM_200027A"/>
<dbReference type="InterPro" id="IPR043504">
    <property type="entry name" value="Peptidase_S1_PA_chymotrypsin"/>
</dbReference>
<dbReference type="Pfam" id="PF00089">
    <property type="entry name" value="Trypsin"/>
    <property type="match status" value="2"/>
</dbReference>
<evidence type="ECO:0000256" key="9">
    <source>
        <dbReference type="ARBA" id="ARBA00084094"/>
    </source>
</evidence>
<keyword evidence="10" id="KW-0378">Hydrolase</keyword>